<gene>
    <name evidence="3" type="ORF">DQK91_04315</name>
    <name evidence="2" type="ORF">E8L03_14125</name>
</gene>
<dbReference type="Proteomes" id="UP000434052">
    <property type="component" value="Unassembled WGS sequence"/>
</dbReference>
<evidence type="ECO:0000313" key="4">
    <source>
        <dbReference type="Proteomes" id="UP000434052"/>
    </source>
</evidence>
<feature type="compositionally biased region" description="Polar residues" evidence="1">
    <location>
        <begin position="68"/>
        <end position="79"/>
    </location>
</feature>
<feature type="region of interest" description="Disordered" evidence="1">
    <location>
        <begin position="44"/>
        <end position="85"/>
    </location>
</feature>
<feature type="compositionally biased region" description="Low complexity" evidence="1">
    <location>
        <begin position="55"/>
        <end position="67"/>
    </location>
</feature>
<evidence type="ECO:0000313" key="3">
    <source>
        <dbReference type="EMBL" id="TVM35886.1"/>
    </source>
</evidence>
<evidence type="ECO:0000256" key="1">
    <source>
        <dbReference type="SAM" id="MobiDB-lite"/>
    </source>
</evidence>
<keyword evidence="5" id="KW-1185">Reference proteome</keyword>
<name>A0A6P1ZJY2_9BACT</name>
<dbReference type="Proteomes" id="UP000503251">
    <property type="component" value="Chromosome"/>
</dbReference>
<evidence type="ECO:0000313" key="5">
    <source>
        <dbReference type="Proteomes" id="UP000503251"/>
    </source>
</evidence>
<sequence>MQIDGTTTSLFQSFSGYGAASGQGFTLSGSSRRASDASDAFGLDMARRLQDSPNAATKSAPSDAAASEQTDAGTQTEQPDASRLGSALAQTAEFIRGKFGDDAATAAMGIIYKSVGDGPLSEENLGKGLLNVVRMVDKNYGFAAGDTLMGQLNGELNNALNDYFDNGFQETFFAVTPEVSQNMASALNAANLGGSLDDVDLPSLIDMLRDSLAEGGALTDETVTTLEQAELDPTTLTPDRLQRLIAQAVPEESGAAAPSAYDMAAAAQYAAPQAGMLLNQMI</sequence>
<dbReference type="EMBL" id="CP039543">
    <property type="protein sequence ID" value="QJT09996.1"/>
    <property type="molecule type" value="Genomic_DNA"/>
</dbReference>
<dbReference type="RefSeq" id="WP_144234221.1">
    <property type="nucleotide sequence ID" value="NZ_CP039543.1"/>
</dbReference>
<reference evidence="3 4" key="1">
    <citation type="submission" date="2018-06" db="EMBL/GenBank/DDBJ databases">
        <title>Complete genome of Desulfovibrio marinus P48SEP.</title>
        <authorList>
            <person name="Crispim J.S."/>
            <person name="Vidigal P.M.P."/>
            <person name="Silva L.C.F."/>
            <person name="Araujo L.C."/>
            <person name="Laguardia C.N."/>
            <person name="Dias R.S."/>
            <person name="Sousa M.P."/>
            <person name="Paula S.O."/>
            <person name="Silva C."/>
        </authorList>
    </citation>
    <scope>NUCLEOTIDE SEQUENCE [LARGE SCALE GENOMIC DNA]</scope>
    <source>
        <strain evidence="3 4">P48SEP</strain>
    </source>
</reference>
<evidence type="ECO:0000313" key="2">
    <source>
        <dbReference type="EMBL" id="QJT09996.1"/>
    </source>
</evidence>
<protein>
    <submittedName>
        <fullName evidence="3">Uncharacterized protein</fullName>
    </submittedName>
</protein>
<accession>A0A6P1ZJY2</accession>
<reference evidence="2 5" key="2">
    <citation type="submission" date="2019-04" db="EMBL/GenBank/DDBJ databases">
        <title>Isolation and culture of sulfate reducing bacteria from the cold seep of the South China Sea.</title>
        <authorList>
            <person name="Sun C."/>
            <person name="Liu R."/>
        </authorList>
    </citation>
    <scope>NUCLEOTIDE SEQUENCE [LARGE SCALE GENOMIC DNA]</scope>
    <source>
        <strain evidence="2 5">CS1</strain>
    </source>
</reference>
<organism evidence="3 4">
    <name type="scientific">Oceanidesulfovibrio marinus</name>
    <dbReference type="NCBI Taxonomy" id="370038"/>
    <lineage>
        <taxon>Bacteria</taxon>
        <taxon>Pseudomonadati</taxon>
        <taxon>Thermodesulfobacteriota</taxon>
        <taxon>Desulfovibrionia</taxon>
        <taxon>Desulfovibrionales</taxon>
        <taxon>Desulfovibrionaceae</taxon>
        <taxon>Oceanidesulfovibrio</taxon>
    </lineage>
</organism>
<dbReference type="AlphaFoldDB" id="A0A6P1ZJY2"/>
<proteinExistence type="predicted"/>
<dbReference type="OrthoDB" id="5450560at2"/>
<dbReference type="EMBL" id="QMIF01000002">
    <property type="protein sequence ID" value="TVM35886.1"/>
    <property type="molecule type" value="Genomic_DNA"/>
</dbReference>